<proteinExistence type="predicted"/>
<dbReference type="RefSeq" id="YP_010781497.1">
    <property type="nucleotide sequence ID" value="NC_075039.1"/>
</dbReference>
<reference evidence="1" key="1">
    <citation type="submission" date="2017-01" db="EMBL/GenBank/DDBJ databases">
        <authorList>
            <person name="Assis F.L."/>
            <person name="Abrahao J.S."/>
            <person name="Silva L."/>
            <person name="Khalil J.B."/>
            <person name="Rodrigues R."/>
            <person name="Silva L.S."/>
            <person name="Arantes T."/>
            <person name="Boratto P."/>
            <person name="Andrade M."/>
            <person name="Kroon E.G."/>
            <person name="Ribeiro B."/>
            <person name="Bergier I."/>
            <person name="Seligmann H."/>
            <person name="Ghigo E."/>
            <person name="Colson P."/>
            <person name="Levasseur A."/>
            <person name="Raoult D."/>
            <person name="Scola B.L."/>
        </authorList>
    </citation>
    <scope>NUCLEOTIDE SEQUENCE</scope>
    <source>
        <strain evidence="1">Soda lake</strain>
    </source>
</reference>
<reference evidence="1" key="2">
    <citation type="journal article" date="2018" name="Nat. Commun.">
        <title>Tailed giant Tupanvirus possesses the most complete translational apparatus of the known virosphere.</title>
        <authorList>
            <person name="Abrahao J."/>
            <person name="Silva L."/>
            <person name="Silva L.S."/>
            <person name="Khalil J.Y.B."/>
            <person name="Rodrigues R."/>
            <person name="Arantes T."/>
            <person name="Assis F."/>
            <person name="Boratto P."/>
            <person name="Andrade M."/>
            <person name="Kroon E.G."/>
            <person name="Ribeiro B."/>
            <person name="Bergier I."/>
            <person name="Seligmann H."/>
            <person name="Ghigo E."/>
            <person name="Colson P."/>
            <person name="Levasseur A."/>
            <person name="Kroemer G."/>
            <person name="Raoult D."/>
            <person name="La Scola B."/>
        </authorList>
    </citation>
    <scope>NUCLEOTIDE SEQUENCE [LARGE SCALE GENOMIC DNA]</scope>
    <source>
        <strain evidence="1">Soda lake</strain>
    </source>
</reference>
<dbReference type="KEGG" id="vg:80518261"/>
<dbReference type="GeneID" id="80518261"/>
<protein>
    <submittedName>
        <fullName evidence="1">Uncharacterized protein</fullName>
    </submittedName>
</protein>
<name>A0A6N1NIY9_9VIRU</name>
<dbReference type="EMBL" id="KY523104">
    <property type="protein sequence ID" value="QKU34845.1"/>
    <property type="molecule type" value="Genomic_DNA"/>
</dbReference>
<accession>A0A6N1NIY9</accession>
<organism evidence="1">
    <name type="scientific">Tupanvirus soda lake</name>
    <dbReference type="NCBI Taxonomy" id="2126985"/>
    <lineage>
        <taxon>Viruses</taxon>
        <taxon>Varidnaviria</taxon>
        <taxon>Bamfordvirae</taxon>
        <taxon>Nucleocytoviricota</taxon>
        <taxon>Megaviricetes</taxon>
        <taxon>Imitervirales</taxon>
        <taxon>Mimiviridae</taxon>
        <taxon>Megamimivirinae</taxon>
        <taxon>Tupanvirus</taxon>
        <taxon>Tupanvirus salinum</taxon>
    </lineage>
</organism>
<evidence type="ECO:0000313" key="1">
    <source>
        <dbReference type="EMBL" id="QKU34845.1"/>
    </source>
</evidence>
<sequence>MYFIKKITLKEGKEYESSQIVGHTKNKIAGALILLENVARDFVREEYGAKAYEQSKILDIHKIEQVCEPIVDGMLLYRLNDDPHRIHVYQRRTEVIDQNGWFSSAKIPVPQFKRTHIIELEQCEGISISESNANIASTISQVEMVPLGPAGIKVPKPMTVAPICDLIDELKKCARFKARFASVNASNTANKPAVEVDKDAKIAEVNAALTVTTTANEVAVIIDQ</sequence>